<organism evidence="20 21">
    <name type="scientific">Kyrpidia spormannii</name>
    <dbReference type="NCBI Taxonomy" id="2055160"/>
    <lineage>
        <taxon>Bacteria</taxon>
        <taxon>Bacillati</taxon>
        <taxon>Bacillota</taxon>
        <taxon>Bacilli</taxon>
        <taxon>Bacillales</taxon>
        <taxon>Alicyclobacillaceae</taxon>
        <taxon>Kyrpidia</taxon>
    </lineage>
</organism>
<dbReference type="InterPro" id="IPR005841">
    <property type="entry name" value="Alpha-D-phosphohexomutase_SF"/>
</dbReference>
<sequence length="591" mass="64955">MGESAAGDRLTEKRKERYRVWRKHLMADPDLAEDLTRLERDPAALAEAFGDDLRFGTGGLRGVMGAGTNRMNRFTVRLATAGLARYLKGQGTADRGVVVAYDSRRWSDVFAKETALTLAGAGIPVYLFEDIRPTPELSFAVRELGAAAGVVITASHNPPEYNGYKVYGPDGCQAVPSLAEAIVREIDQVEDPFAVITADEQEAVRAGLLRRLGSEMDDRYVARVRQLTLAEGPGDGAVDKRGAGRPGVLATLVYTPLHGTGGKLVPRVLKEMGHWVVCVEDQMRPDPEFRTVSSPNPEDPAAFDRALELARQLKADAALATDPDCDRVGVAVADGHGDYEYLNGNQVGVLLLDYILERRKDLGALPDRGVMIKTIVTSEMGRALADAYGLETIDVLTGFKFIGEQIGLLEGTGRSFVFGYEESCGYLIGDFVRDKDGVQASALVAEMIAYHKRSGKTLLDRLEELYRQYGYYRERLVSVSMPGAEGQTRMTGMMKGWREAPPREVAGLAVMEVQDYLVSRVRRADGSEGKLELPRSDVLKFVLEGGQWFCLRPSGTEPKLKIYFGVRGKDEAQARELVDRLHRAVMERVEG</sequence>
<protein>
    <recommendedName>
        <fullName evidence="12">Phosphoglucomutase</fullName>
        <ecNumber evidence="6">5.4.2.2</ecNumber>
    </recommendedName>
    <alternativeName>
        <fullName evidence="14">Alpha-phosphoglucomutase</fullName>
    </alternativeName>
    <alternativeName>
        <fullName evidence="13">Glucose phosphomutase</fullName>
    </alternativeName>
</protein>
<dbReference type="PRINTS" id="PR00509">
    <property type="entry name" value="PGMPMM"/>
</dbReference>
<dbReference type="GO" id="GO:0004614">
    <property type="term" value="F:phosphoglucomutase activity"/>
    <property type="evidence" value="ECO:0007669"/>
    <property type="project" value="UniProtKB-EC"/>
</dbReference>
<feature type="domain" description="Alpha-D-phosphohexomutase alpha/beta/alpha" evidence="18">
    <location>
        <begin position="251"/>
        <end position="335"/>
    </location>
</feature>
<evidence type="ECO:0000256" key="7">
    <source>
        <dbReference type="ARBA" id="ARBA00022526"/>
    </source>
</evidence>
<dbReference type="Gene3D" id="3.30.310.50">
    <property type="entry name" value="Alpha-D-phosphohexomutase, C-terminal domain"/>
    <property type="match status" value="1"/>
</dbReference>
<comment type="catalytic activity">
    <reaction evidence="1">
        <text>alpha-D-glucose 1-phosphate = alpha-D-glucose 6-phosphate</text>
        <dbReference type="Rhea" id="RHEA:23536"/>
        <dbReference type="ChEBI" id="CHEBI:58225"/>
        <dbReference type="ChEBI" id="CHEBI:58601"/>
        <dbReference type="EC" id="5.4.2.2"/>
    </reaction>
</comment>
<evidence type="ECO:0000256" key="13">
    <source>
        <dbReference type="ARBA" id="ARBA00041398"/>
    </source>
</evidence>
<comment type="cofactor">
    <cofactor evidence="2">
        <name>Mg(2+)</name>
        <dbReference type="ChEBI" id="CHEBI:18420"/>
    </cofactor>
</comment>
<comment type="similarity">
    <text evidence="5 15">Belongs to the phosphohexose mutase family.</text>
</comment>
<dbReference type="EMBL" id="LR792683">
    <property type="protein sequence ID" value="CAB3390547.1"/>
    <property type="molecule type" value="Genomic_DNA"/>
</dbReference>
<dbReference type="Pfam" id="PF00408">
    <property type="entry name" value="PGM_PMM_IV"/>
    <property type="match status" value="1"/>
</dbReference>
<evidence type="ECO:0000256" key="11">
    <source>
        <dbReference type="ARBA" id="ARBA00023235"/>
    </source>
</evidence>
<evidence type="ECO:0000256" key="9">
    <source>
        <dbReference type="ARBA" id="ARBA00022723"/>
    </source>
</evidence>
<dbReference type="SUPFAM" id="SSF55957">
    <property type="entry name" value="Phosphoglucomutase, C-terminal domain"/>
    <property type="match status" value="1"/>
</dbReference>
<dbReference type="CDD" id="cd05799">
    <property type="entry name" value="PGM2"/>
    <property type="match status" value="1"/>
</dbReference>
<dbReference type="EC" id="5.4.2.2" evidence="6"/>
<feature type="domain" description="Alpha-D-phosphohexomutase alpha/beta/alpha" evidence="19">
    <location>
        <begin position="343"/>
        <end position="469"/>
    </location>
</feature>
<evidence type="ECO:0000259" key="16">
    <source>
        <dbReference type="Pfam" id="PF00408"/>
    </source>
</evidence>
<gene>
    <name evidence="20" type="primary">pgcA</name>
    <name evidence="20" type="ORF">COOX1_0462</name>
</gene>
<evidence type="ECO:0000256" key="2">
    <source>
        <dbReference type="ARBA" id="ARBA00001946"/>
    </source>
</evidence>
<keyword evidence="8" id="KW-0597">Phosphoprotein</keyword>
<dbReference type="Pfam" id="PF02880">
    <property type="entry name" value="PGM_PMM_III"/>
    <property type="match status" value="1"/>
</dbReference>
<dbReference type="Pfam" id="PF02878">
    <property type="entry name" value="PGM_PMM_I"/>
    <property type="match status" value="1"/>
</dbReference>
<reference evidence="20 21" key="1">
    <citation type="submission" date="2020-04" db="EMBL/GenBank/DDBJ databases">
        <authorList>
            <person name="Hogendoorn C."/>
        </authorList>
    </citation>
    <scope>NUCLEOTIDE SEQUENCE [LARGE SCALE GENOMIC DNA]</scope>
    <source>
        <strain evidence="20">COOX1</strain>
    </source>
</reference>
<dbReference type="PROSITE" id="PS00710">
    <property type="entry name" value="PGM_PMM"/>
    <property type="match status" value="1"/>
</dbReference>
<dbReference type="PANTHER" id="PTHR45745">
    <property type="entry name" value="PHOSPHOMANNOMUTASE 45A"/>
    <property type="match status" value="1"/>
</dbReference>
<evidence type="ECO:0000256" key="6">
    <source>
        <dbReference type="ARBA" id="ARBA00012728"/>
    </source>
</evidence>
<evidence type="ECO:0000256" key="14">
    <source>
        <dbReference type="ARBA" id="ARBA00041467"/>
    </source>
</evidence>
<dbReference type="InterPro" id="IPR005844">
    <property type="entry name" value="A-D-PHexomutase_a/b/a-I"/>
</dbReference>
<dbReference type="RefSeq" id="WP_232059559.1">
    <property type="nucleotide sequence ID" value="NZ_CP047971.1"/>
</dbReference>
<evidence type="ECO:0000259" key="17">
    <source>
        <dbReference type="Pfam" id="PF02878"/>
    </source>
</evidence>
<evidence type="ECO:0000256" key="10">
    <source>
        <dbReference type="ARBA" id="ARBA00022842"/>
    </source>
</evidence>
<dbReference type="PANTHER" id="PTHR45745:SF1">
    <property type="entry name" value="PHOSPHOGLUCOMUTASE 2B-RELATED"/>
    <property type="match status" value="1"/>
</dbReference>
<evidence type="ECO:0000259" key="19">
    <source>
        <dbReference type="Pfam" id="PF02880"/>
    </source>
</evidence>
<keyword evidence="7" id="KW-0119">Carbohydrate metabolism</keyword>
<evidence type="ECO:0000259" key="18">
    <source>
        <dbReference type="Pfam" id="PF02879"/>
    </source>
</evidence>
<dbReference type="GO" id="GO:0000287">
    <property type="term" value="F:magnesium ion binding"/>
    <property type="evidence" value="ECO:0007669"/>
    <property type="project" value="InterPro"/>
</dbReference>
<keyword evidence="10 15" id="KW-0460">Magnesium</keyword>
<evidence type="ECO:0000256" key="3">
    <source>
        <dbReference type="ARBA" id="ARBA00005164"/>
    </source>
</evidence>
<dbReference type="GO" id="GO:0006006">
    <property type="term" value="P:glucose metabolic process"/>
    <property type="evidence" value="ECO:0007669"/>
    <property type="project" value="UniProtKB-KW"/>
</dbReference>
<keyword evidence="9 15" id="KW-0479">Metal-binding</keyword>
<comment type="pathway">
    <text evidence="3">Glycolipid metabolism; diglucosyl-diacylglycerol biosynthesis.</text>
</comment>
<dbReference type="InterPro" id="IPR036900">
    <property type="entry name" value="A-D-PHexomutase_C_sf"/>
</dbReference>
<dbReference type="InterPro" id="IPR016066">
    <property type="entry name" value="A-D-PHexomutase_CS"/>
</dbReference>
<dbReference type="Gene3D" id="3.40.120.10">
    <property type="entry name" value="Alpha-D-Glucose-1,6-Bisphosphate, subunit A, domain 3"/>
    <property type="match status" value="3"/>
</dbReference>
<name>A0A6F9DZR5_9BACL</name>
<dbReference type="InterPro" id="IPR005843">
    <property type="entry name" value="A-D-PHexomutase_C"/>
</dbReference>
<dbReference type="Pfam" id="PF02879">
    <property type="entry name" value="PGM_PMM_II"/>
    <property type="match status" value="1"/>
</dbReference>
<evidence type="ECO:0000256" key="12">
    <source>
        <dbReference type="ARBA" id="ARBA00039995"/>
    </source>
</evidence>
<comment type="pathway">
    <text evidence="4">Lipid metabolism.</text>
</comment>
<evidence type="ECO:0000313" key="21">
    <source>
        <dbReference type="Proteomes" id="UP000502196"/>
    </source>
</evidence>
<evidence type="ECO:0000256" key="1">
    <source>
        <dbReference type="ARBA" id="ARBA00000443"/>
    </source>
</evidence>
<evidence type="ECO:0000313" key="20">
    <source>
        <dbReference type="EMBL" id="CAB3390547.1"/>
    </source>
</evidence>
<dbReference type="Proteomes" id="UP000502196">
    <property type="component" value="Chromosome"/>
</dbReference>
<feature type="domain" description="Alpha-D-phosphohexomutase C-terminal" evidence="16">
    <location>
        <begin position="522"/>
        <end position="581"/>
    </location>
</feature>
<dbReference type="InterPro" id="IPR005845">
    <property type="entry name" value="A-D-PHexomutase_a/b/a-II"/>
</dbReference>
<dbReference type="InterPro" id="IPR005846">
    <property type="entry name" value="A-D-PHexomutase_a/b/a-III"/>
</dbReference>
<evidence type="ECO:0000256" key="5">
    <source>
        <dbReference type="ARBA" id="ARBA00010231"/>
    </source>
</evidence>
<evidence type="ECO:0000256" key="8">
    <source>
        <dbReference type="ARBA" id="ARBA00022553"/>
    </source>
</evidence>
<dbReference type="AlphaFoldDB" id="A0A6F9DZR5"/>
<evidence type="ECO:0000256" key="4">
    <source>
        <dbReference type="ARBA" id="ARBA00005189"/>
    </source>
</evidence>
<feature type="domain" description="Alpha-D-phosphohexomutase alpha/beta/alpha" evidence="17">
    <location>
        <begin position="54"/>
        <end position="189"/>
    </location>
</feature>
<proteinExistence type="inferred from homology"/>
<keyword evidence="11 20" id="KW-0413">Isomerase</keyword>
<dbReference type="GO" id="GO:0006166">
    <property type="term" value="P:purine ribonucleoside salvage"/>
    <property type="evidence" value="ECO:0007669"/>
    <property type="project" value="TreeGrafter"/>
</dbReference>
<keyword evidence="7" id="KW-0313">Glucose metabolism</keyword>
<dbReference type="SUPFAM" id="SSF53738">
    <property type="entry name" value="Phosphoglucomutase, first 3 domains"/>
    <property type="match status" value="3"/>
</dbReference>
<evidence type="ECO:0000256" key="15">
    <source>
        <dbReference type="RuleBase" id="RU004326"/>
    </source>
</evidence>
<accession>A0A6F9DZR5</accession>
<dbReference type="InterPro" id="IPR016055">
    <property type="entry name" value="A-D-PHexomutase_a/b/a-I/II/III"/>
</dbReference>
<dbReference type="GO" id="GO:0008973">
    <property type="term" value="F:phosphopentomutase activity"/>
    <property type="evidence" value="ECO:0007669"/>
    <property type="project" value="TreeGrafter"/>
</dbReference>